<sequence length="148" mass="16437">MAHASGHIARSWRATRLLHTLTLPADGWWVKLDDRHTIGHIEDGLSPLLRARGIESLTISHLTAEDRVLTVTVADRLYRHTARNGSRPHGIVFPSKHGGGEAYACWMRNVNEGGGVSDEPITADAGRQILENDPDLLDVAQRFELRIH</sequence>
<keyword evidence="2" id="KW-1185">Reference proteome</keyword>
<organism evidence="1 2">
    <name type="scientific">Georgenia halotolerans</name>
    <dbReference type="NCBI Taxonomy" id="3028317"/>
    <lineage>
        <taxon>Bacteria</taxon>
        <taxon>Bacillati</taxon>
        <taxon>Actinomycetota</taxon>
        <taxon>Actinomycetes</taxon>
        <taxon>Micrococcales</taxon>
        <taxon>Bogoriellaceae</taxon>
        <taxon>Georgenia</taxon>
    </lineage>
</organism>
<accession>A0ABT5TWQ6</accession>
<evidence type="ECO:0000313" key="1">
    <source>
        <dbReference type="EMBL" id="MDD9206143.1"/>
    </source>
</evidence>
<reference evidence="1" key="1">
    <citation type="submission" date="2023-02" db="EMBL/GenBank/DDBJ databases">
        <title>Georgenia sp.10Sc9-8, isolated from a soil sample collected from the Taklamakan desert.</title>
        <authorList>
            <person name="Liu S."/>
        </authorList>
    </citation>
    <scope>NUCLEOTIDE SEQUENCE</scope>
    <source>
        <strain evidence="1">10Sc9-8</strain>
    </source>
</reference>
<name>A0ABT5TWQ6_9MICO</name>
<gene>
    <name evidence="1" type="ORF">PU560_06635</name>
</gene>
<dbReference type="EMBL" id="JARACI010000793">
    <property type="protein sequence ID" value="MDD9206143.1"/>
    <property type="molecule type" value="Genomic_DNA"/>
</dbReference>
<proteinExistence type="predicted"/>
<protein>
    <recommendedName>
        <fullName evidence="3">RES domain-containing protein</fullName>
    </recommendedName>
</protein>
<dbReference type="Proteomes" id="UP001165561">
    <property type="component" value="Unassembled WGS sequence"/>
</dbReference>
<comment type="caution">
    <text evidence="1">The sequence shown here is derived from an EMBL/GenBank/DDBJ whole genome shotgun (WGS) entry which is preliminary data.</text>
</comment>
<evidence type="ECO:0008006" key="3">
    <source>
        <dbReference type="Google" id="ProtNLM"/>
    </source>
</evidence>
<evidence type="ECO:0000313" key="2">
    <source>
        <dbReference type="Proteomes" id="UP001165561"/>
    </source>
</evidence>